<evidence type="ECO:0008006" key="4">
    <source>
        <dbReference type="Google" id="ProtNLM"/>
    </source>
</evidence>
<keyword evidence="1" id="KW-0812">Transmembrane</keyword>
<reference evidence="2 3" key="1">
    <citation type="submission" date="2016-10" db="EMBL/GenBank/DDBJ databases">
        <authorList>
            <person name="de Groot N.N."/>
        </authorList>
    </citation>
    <scope>NUCLEOTIDE SEQUENCE [LARGE SCALE GENOMIC DNA]</scope>
    <source>
        <strain evidence="2 3">CGMCC 1.5012</strain>
    </source>
</reference>
<dbReference type="OrthoDB" id="2796298at2"/>
<dbReference type="RefSeq" id="WP_092639544.1">
    <property type="nucleotide sequence ID" value="NZ_FNID01000012.1"/>
</dbReference>
<evidence type="ECO:0000313" key="3">
    <source>
        <dbReference type="Proteomes" id="UP000199182"/>
    </source>
</evidence>
<feature type="transmembrane region" description="Helical" evidence="1">
    <location>
        <begin position="7"/>
        <end position="27"/>
    </location>
</feature>
<evidence type="ECO:0000313" key="2">
    <source>
        <dbReference type="EMBL" id="SDN16574.1"/>
    </source>
</evidence>
<keyword evidence="1" id="KW-0472">Membrane</keyword>
<keyword evidence="1" id="KW-1133">Transmembrane helix</keyword>
<name>A0A1G9Z5N9_9FIRM</name>
<dbReference type="Proteomes" id="UP000199182">
    <property type="component" value="Unassembled WGS sequence"/>
</dbReference>
<protein>
    <recommendedName>
        <fullName evidence="4">SGNH/GDSL hydrolase family protein</fullName>
    </recommendedName>
</protein>
<proteinExistence type="predicted"/>
<dbReference type="SUPFAM" id="SSF52266">
    <property type="entry name" value="SGNH hydrolase"/>
    <property type="match status" value="1"/>
</dbReference>
<evidence type="ECO:0000256" key="1">
    <source>
        <dbReference type="SAM" id="Phobius"/>
    </source>
</evidence>
<accession>A0A1G9Z5N9</accession>
<dbReference type="AlphaFoldDB" id="A0A1G9Z5N9"/>
<gene>
    <name evidence="2" type="ORF">SAMN05192585_112100</name>
</gene>
<organism evidence="2 3">
    <name type="scientific">Acetanaerobacterium elongatum</name>
    <dbReference type="NCBI Taxonomy" id="258515"/>
    <lineage>
        <taxon>Bacteria</taxon>
        <taxon>Bacillati</taxon>
        <taxon>Bacillota</taxon>
        <taxon>Clostridia</taxon>
        <taxon>Eubacteriales</taxon>
        <taxon>Oscillospiraceae</taxon>
        <taxon>Acetanaerobacterium</taxon>
    </lineage>
</organism>
<sequence>MVRFIKKVFIGAIIPVVLLLVLNYLYINSAYYSNFNGVYKFNHIPYNIQIANFGNSHSLDGFDWSVCPDIRAANLAMGAQTLVFDNAIFTNYYDKFKEGSTIIIEISYSTLYIAEPSIAEGGSQITRYYQFLDSHNIPNYSFITALKYRYFPILTIRFNQVDDIFTYNPNSKPLIKKASDENVDILTNEGKARAQKFIKSIGSQELGIQYEALLKIIDKCKAKNMNIVLITMPTLECFYSEFSDSFYSRFYQDIDNIRTLYDKIYYIDYTGDTRFNALDLYANTDHLNADGALIFTRAFMQDISKMGITIG</sequence>
<dbReference type="EMBL" id="FNID01000012">
    <property type="protein sequence ID" value="SDN16574.1"/>
    <property type="molecule type" value="Genomic_DNA"/>
</dbReference>
<keyword evidence="3" id="KW-1185">Reference proteome</keyword>